<dbReference type="SUPFAM" id="SSF102405">
    <property type="entry name" value="MCP/YpsA-like"/>
    <property type="match status" value="1"/>
</dbReference>
<dbReference type="NCBIfam" id="TIGR00732">
    <property type="entry name" value="dprA"/>
    <property type="match status" value="1"/>
</dbReference>
<dbReference type="PANTHER" id="PTHR43022:SF1">
    <property type="entry name" value="PROTEIN SMF"/>
    <property type="match status" value="1"/>
</dbReference>
<evidence type="ECO:0000256" key="1">
    <source>
        <dbReference type="ARBA" id="ARBA00006525"/>
    </source>
</evidence>
<accession>A0ABW5WTB2</accession>
<comment type="similarity">
    <text evidence="1">Belongs to the DprA/Smf family.</text>
</comment>
<dbReference type="Pfam" id="PF02481">
    <property type="entry name" value="DNA_processg_A"/>
    <property type="match status" value="1"/>
</dbReference>
<dbReference type="EMBL" id="JBHUOQ010000001">
    <property type="protein sequence ID" value="MFD2829752.1"/>
    <property type="molecule type" value="Genomic_DNA"/>
</dbReference>
<dbReference type="Proteomes" id="UP001597519">
    <property type="component" value="Unassembled WGS sequence"/>
</dbReference>
<dbReference type="RefSeq" id="WP_377772040.1">
    <property type="nucleotide sequence ID" value="NZ_JBHUOQ010000001.1"/>
</dbReference>
<dbReference type="PANTHER" id="PTHR43022">
    <property type="entry name" value="PROTEIN SMF"/>
    <property type="match status" value="1"/>
</dbReference>
<reference evidence="4" key="1">
    <citation type="journal article" date="2019" name="Int. J. Syst. Evol. Microbiol.">
        <title>The Global Catalogue of Microorganisms (GCM) 10K type strain sequencing project: providing services to taxonomists for standard genome sequencing and annotation.</title>
        <authorList>
            <consortium name="The Broad Institute Genomics Platform"/>
            <consortium name="The Broad Institute Genome Sequencing Center for Infectious Disease"/>
            <person name="Wu L."/>
            <person name="Ma J."/>
        </authorList>
    </citation>
    <scope>NUCLEOTIDE SEQUENCE [LARGE SCALE GENOMIC DNA]</scope>
    <source>
        <strain evidence="4">KCTC 33575</strain>
    </source>
</reference>
<name>A0ABW5WTB2_9STAP</name>
<proteinExistence type="inferred from homology"/>
<sequence length="269" mass="29747">MELITLSYAGVTALEYKQMTEKQSSVMTGGLKKKINYASSLNPVFLKEKLKEKEISTVTILEDEYPHLLKEIYDPPYILYLKGDSSLLNRDMLGVVGSRKAGAYTRKSLETLIPELKEYVIVSGLAYGADETAHTVSLINDVKTIGILAFGHDIHYPKTTEKTRQIIEDKGLTISEYPPHSTIEKWKFIGRNRIISGLSKGILVTEAEENSGSLITLDMALNENRSGMCLPGNITSALSTGTNKRIQEGAKSVLSSSDIIQELNPDYLV</sequence>
<protein>
    <submittedName>
        <fullName evidence="3">DNA-processing protein DprA</fullName>
    </submittedName>
</protein>
<dbReference type="Gene3D" id="3.40.50.450">
    <property type="match status" value="1"/>
</dbReference>
<evidence type="ECO:0000313" key="4">
    <source>
        <dbReference type="Proteomes" id="UP001597519"/>
    </source>
</evidence>
<evidence type="ECO:0000259" key="2">
    <source>
        <dbReference type="Pfam" id="PF02481"/>
    </source>
</evidence>
<comment type="caution">
    <text evidence="3">The sequence shown here is derived from an EMBL/GenBank/DDBJ whole genome shotgun (WGS) entry which is preliminary data.</text>
</comment>
<organism evidence="3 4">
    <name type="scientific">Corticicoccus populi</name>
    <dbReference type="NCBI Taxonomy" id="1812821"/>
    <lineage>
        <taxon>Bacteria</taxon>
        <taxon>Bacillati</taxon>
        <taxon>Bacillota</taxon>
        <taxon>Bacilli</taxon>
        <taxon>Bacillales</taxon>
        <taxon>Staphylococcaceae</taxon>
        <taxon>Corticicoccus</taxon>
    </lineage>
</organism>
<keyword evidence="4" id="KW-1185">Reference proteome</keyword>
<evidence type="ECO:0000313" key="3">
    <source>
        <dbReference type="EMBL" id="MFD2829752.1"/>
    </source>
</evidence>
<dbReference type="InterPro" id="IPR057666">
    <property type="entry name" value="DrpA_SLOG"/>
</dbReference>
<gene>
    <name evidence="3" type="primary">dprA</name>
    <name evidence="3" type="ORF">ACFSX4_04670</name>
</gene>
<dbReference type="InterPro" id="IPR003488">
    <property type="entry name" value="DprA"/>
</dbReference>
<feature type="domain" description="Smf/DprA SLOG" evidence="2">
    <location>
        <begin position="57"/>
        <end position="263"/>
    </location>
</feature>